<dbReference type="InterPro" id="IPR021109">
    <property type="entry name" value="Peptidase_aspartic_dom_sf"/>
</dbReference>
<keyword evidence="3" id="KW-1185">Reference proteome</keyword>
<gene>
    <name evidence="2" type="ORF">K402DRAFT_339258</name>
</gene>
<dbReference type="Gene3D" id="2.40.70.10">
    <property type="entry name" value="Acid Proteases"/>
    <property type="match status" value="1"/>
</dbReference>
<feature type="compositionally biased region" description="Polar residues" evidence="1">
    <location>
        <begin position="1"/>
        <end position="15"/>
    </location>
</feature>
<evidence type="ECO:0000256" key="1">
    <source>
        <dbReference type="SAM" id="MobiDB-lite"/>
    </source>
</evidence>
<accession>A0A6G1GQK1</accession>
<organism evidence="2 3">
    <name type="scientific">Aulographum hederae CBS 113979</name>
    <dbReference type="NCBI Taxonomy" id="1176131"/>
    <lineage>
        <taxon>Eukaryota</taxon>
        <taxon>Fungi</taxon>
        <taxon>Dikarya</taxon>
        <taxon>Ascomycota</taxon>
        <taxon>Pezizomycotina</taxon>
        <taxon>Dothideomycetes</taxon>
        <taxon>Pleosporomycetidae</taxon>
        <taxon>Aulographales</taxon>
        <taxon>Aulographaceae</taxon>
    </lineage>
</organism>
<evidence type="ECO:0000313" key="2">
    <source>
        <dbReference type="EMBL" id="KAF1983080.1"/>
    </source>
</evidence>
<feature type="region of interest" description="Disordered" evidence="1">
    <location>
        <begin position="1"/>
        <end position="55"/>
    </location>
</feature>
<evidence type="ECO:0000313" key="3">
    <source>
        <dbReference type="Proteomes" id="UP000800041"/>
    </source>
</evidence>
<dbReference type="AlphaFoldDB" id="A0A6G1GQK1"/>
<dbReference type="Proteomes" id="UP000800041">
    <property type="component" value="Unassembled WGS sequence"/>
</dbReference>
<proteinExistence type="predicted"/>
<dbReference type="EMBL" id="ML977178">
    <property type="protein sequence ID" value="KAF1983080.1"/>
    <property type="molecule type" value="Genomic_DNA"/>
</dbReference>
<feature type="region of interest" description="Disordered" evidence="1">
    <location>
        <begin position="237"/>
        <end position="264"/>
    </location>
</feature>
<reference evidence="2" key="1">
    <citation type="journal article" date="2020" name="Stud. Mycol.">
        <title>101 Dothideomycetes genomes: a test case for predicting lifestyles and emergence of pathogens.</title>
        <authorList>
            <person name="Haridas S."/>
            <person name="Albert R."/>
            <person name="Binder M."/>
            <person name="Bloem J."/>
            <person name="Labutti K."/>
            <person name="Salamov A."/>
            <person name="Andreopoulos B."/>
            <person name="Baker S."/>
            <person name="Barry K."/>
            <person name="Bills G."/>
            <person name="Bluhm B."/>
            <person name="Cannon C."/>
            <person name="Castanera R."/>
            <person name="Culley D."/>
            <person name="Daum C."/>
            <person name="Ezra D."/>
            <person name="Gonzalez J."/>
            <person name="Henrissat B."/>
            <person name="Kuo A."/>
            <person name="Liang C."/>
            <person name="Lipzen A."/>
            <person name="Lutzoni F."/>
            <person name="Magnuson J."/>
            <person name="Mondo S."/>
            <person name="Nolan M."/>
            <person name="Ohm R."/>
            <person name="Pangilinan J."/>
            <person name="Park H.-J."/>
            <person name="Ramirez L."/>
            <person name="Alfaro M."/>
            <person name="Sun H."/>
            <person name="Tritt A."/>
            <person name="Yoshinaga Y."/>
            <person name="Zwiers L.-H."/>
            <person name="Turgeon B."/>
            <person name="Goodwin S."/>
            <person name="Spatafora J."/>
            <person name="Crous P."/>
            <person name="Grigoriev I."/>
        </authorList>
    </citation>
    <scope>NUCLEOTIDE SEQUENCE</scope>
    <source>
        <strain evidence="2">CBS 113979</strain>
    </source>
</reference>
<sequence length="264" mass="29316">MKNPQANGADTSPTSPEKRKLDQLDPPAIDSPRASPTPRSLTPNSGARLHTPHQLDITFYDDSSDPEYEYIRIPKQRDFDLLPVTKDSSPKDRDTANLPLIGTRVSDGASVTMWAKLDTGAGANVINRTTVAALLGDSARSVMRPPTFAELEFGLLGHQNLKPSFCVQLDFQAGRGRRRFEKIRFYVIEDDWEDSEGDGVPNVVLGYDFLKEHHMVMIDFEYHHDADPALEVIAPKAEDEKPGSRSLGPILYPNAPGIKRPVKK</sequence>
<protein>
    <submittedName>
        <fullName evidence="2">Uncharacterized protein</fullName>
    </submittedName>
</protein>
<dbReference type="OrthoDB" id="3879263at2759"/>
<name>A0A6G1GQK1_9PEZI</name>